<dbReference type="NCBIfam" id="TIGR00510">
    <property type="entry name" value="lipA"/>
    <property type="match status" value="1"/>
</dbReference>
<keyword evidence="8 10" id="KW-0411">Iron-sulfur</keyword>
<dbReference type="GO" id="GO:0046872">
    <property type="term" value="F:metal ion binding"/>
    <property type="evidence" value="ECO:0007669"/>
    <property type="project" value="UniProtKB-KW"/>
</dbReference>
<dbReference type="Proteomes" id="UP001174909">
    <property type="component" value="Unassembled WGS sequence"/>
</dbReference>
<dbReference type="SFLD" id="SFLDS00029">
    <property type="entry name" value="Radical_SAM"/>
    <property type="match status" value="1"/>
</dbReference>
<feature type="binding site" evidence="10">
    <location>
        <position position="56"/>
    </location>
    <ligand>
        <name>[4Fe-4S] cluster</name>
        <dbReference type="ChEBI" id="CHEBI:49883"/>
        <label>1</label>
    </ligand>
</feature>
<comment type="caution">
    <text evidence="13">The sequence shown here is derived from an EMBL/GenBank/DDBJ whole genome shotgun (WGS) entry which is preliminary data.</text>
</comment>
<dbReference type="NCBIfam" id="NF009544">
    <property type="entry name" value="PRK12928.1"/>
    <property type="match status" value="1"/>
</dbReference>
<reference evidence="13" key="1">
    <citation type="submission" date="2023-03" db="EMBL/GenBank/DDBJ databases">
        <authorList>
            <person name="Steffen K."/>
            <person name="Cardenas P."/>
        </authorList>
    </citation>
    <scope>NUCLEOTIDE SEQUENCE</scope>
</reference>
<comment type="function">
    <text evidence="10">Catalyzes the radical-mediated insertion of two sulfur atoms into the C-6 and C-8 positions of the octanoyl moiety bound to the lipoyl domains of lipoate-dependent enzymes, thereby converting the octanoylated domains into lipoylated derivatives.</text>
</comment>
<evidence type="ECO:0000256" key="9">
    <source>
        <dbReference type="ARBA" id="ARBA00047326"/>
    </source>
</evidence>
<comment type="cofactor">
    <cofactor evidence="10">
        <name>[4Fe-4S] cluster</name>
        <dbReference type="ChEBI" id="CHEBI:49883"/>
    </cofactor>
    <text evidence="10">Binds 2 [4Fe-4S] clusters per subunit. One cluster is coordinated with 3 cysteines and an exchangeable S-adenosyl-L-methionine.</text>
</comment>
<feature type="domain" description="Radical SAM core" evidence="12">
    <location>
        <begin position="68"/>
        <end position="284"/>
    </location>
</feature>
<evidence type="ECO:0000256" key="10">
    <source>
        <dbReference type="HAMAP-Rule" id="MF_03123"/>
    </source>
</evidence>
<comment type="similarity">
    <text evidence="10">Belongs to the radical SAM superfamily. Lipoyl synthase family.</text>
</comment>
<dbReference type="FunFam" id="3.20.20.70:FF:000040">
    <property type="entry name" value="Lipoyl synthase"/>
    <property type="match status" value="1"/>
</dbReference>
<feature type="region of interest" description="Disordered" evidence="11">
    <location>
        <begin position="1"/>
        <end position="21"/>
    </location>
</feature>
<dbReference type="PANTHER" id="PTHR10949">
    <property type="entry name" value="LIPOYL SYNTHASE"/>
    <property type="match status" value="1"/>
</dbReference>
<gene>
    <name evidence="13" type="ORF">GBAR_LOCUS11815</name>
</gene>
<dbReference type="InterPro" id="IPR007197">
    <property type="entry name" value="rSAM"/>
</dbReference>
<evidence type="ECO:0000256" key="7">
    <source>
        <dbReference type="ARBA" id="ARBA00023004"/>
    </source>
</evidence>
<dbReference type="PIRSF" id="PIRSF005963">
    <property type="entry name" value="Lipoyl_synth"/>
    <property type="match status" value="1"/>
</dbReference>
<dbReference type="InterPro" id="IPR031691">
    <property type="entry name" value="LIAS_N"/>
</dbReference>
<dbReference type="EC" id="2.8.1.8" evidence="10"/>
<dbReference type="PANTHER" id="PTHR10949:SF0">
    <property type="entry name" value="LIPOYL SYNTHASE, MITOCHONDRIAL"/>
    <property type="match status" value="1"/>
</dbReference>
<dbReference type="HAMAP" id="MF_00206">
    <property type="entry name" value="Lipoyl_synth"/>
    <property type="match status" value="1"/>
</dbReference>
<dbReference type="Gene3D" id="3.20.20.70">
    <property type="entry name" value="Aldolase class I"/>
    <property type="match status" value="1"/>
</dbReference>
<keyword evidence="6 10" id="KW-0479">Metal-binding</keyword>
<keyword evidence="4 10" id="KW-0808">Transferase</keyword>
<proteinExistence type="inferred from homology"/>
<protein>
    <recommendedName>
        <fullName evidence="10">Lipoyl synthase, mitochondrial</fullName>
        <ecNumber evidence="10">2.8.1.8</ecNumber>
    </recommendedName>
    <alternativeName>
        <fullName evidence="10">Lipoate synthase</fullName>
        <shortName evidence="10">LS</shortName>
        <shortName evidence="10">Lip-syn</shortName>
    </alternativeName>
    <alternativeName>
        <fullName evidence="10">Lipoic acid synthase</fullName>
    </alternativeName>
</protein>
<evidence type="ECO:0000256" key="6">
    <source>
        <dbReference type="ARBA" id="ARBA00022723"/>
    </source>
</evidence>
<dbReference type="InterPro" id="IPR013785">
    <property type="entry name" value="Aldolase_TIM"/>
</dbReference>
<keyword evidence="10" id="KW-0496">Mitochondrion</keyword>
<dbReference type="InterPro" id="IPR006638">
    <property type="entry name" value="Elp3/MiaA/NifB-like_rSAM"/>
</dbReference>
<evidence type="ECO:0000313" key="14">
    <source>
        <dbReference type="Proteomes" id="UP001174909"/>
    </source>
</evidence>
<comment type="subcellular location">
    <subcellularLocation>
        <location evidence="1 10">Mitochondrion</location>
    </subcellularLocation>
</comment>
<comment type="pathway">
    <text evidence="10">Protein modification; protein lipoylation via endogenous pathway; protein N(6)-(lipoyl)lysine from octanoyl-[acyl-carrier-protein]: step 2/2.</text>
</comment>
<evidence type="ECO:0000256" key="4">
    <source>
        <dbReference type="ARBA" id="ARBA00022679"/>
    </source>
</evidence>
<dbReference type="Pfam" id="PF16881">
    <property type="entry name" value="LIAS_N"/>
    <property type="match status" value="1"/>
</dbReference>
<dbReference type="NCBIfam" id="NF004019">
    <property type="entry name" value="PRK05481.1"/>
    <property type="match status" value="1"/>
</dbReference>
<keyword evidence="5 10" id="KW-0949">S-adenosyl-L-methionine</keyword>
<feature type="binding site" evidence="10">
    <location>
        <position position="82"/>
    </location>
    <ligand>
        <name>[4Fe-4S] cluster</name>
        <dbReference type="ChEBI" id="CHEBI:49883"/>
        <label>2</label>
        <note>4Fe-4S-S-AdoMet</note>
    </ligand>
</feature>
<dbReference type="AlphaFoldDB" id="A0AA35WMA3"/>
<feature type="binding site" evidence="10">
    <location>
        <position position="89"/>
    </location>
    <ligand>
        <name>[4Fe-4S] cluster</name>
        <dbReference type="ChEBI" id="CHEBI:49883"/>
        <label>2</label>
        <note>4Fe-4S-S-AdoMet</note>
    </ligand>
</feature>
<dbReference type="Pfam" id="PF04055">
    <property type="entry name" value="Radical_SAM"/>
    <property type="match status" value="1"/>
</dbReference>
<evidence type="ECO:0000256" key="1">
    <source>
        <dbReference type="ARBA" id="ARBA00004173"/>
    </source>
</evidence>
<evidence type="ECO:0000256" key="3">
    <source>
        <dbReference type="ARBA" id="ARBA00022490"/>
    </source>
</evidence>
<evidence type="ECO:0000259" key="12">
    <source>
        <dbReference type="PROSITE" id="PS51918"/>
    </source>
</evidence>
<keyword evidence="2 10" id="KW-0004">4Fe-4S</keyword>
<keyword evidence="14" id="KW-1185">Reference proteome</keyword>
<dbReference type="SUPFAM" id="SSF102114">
    <property type="entry name" value="Radical SAM enzymes"/>
    <property type="match status" value="1"/>
</dbReference>
<feature type="binding site" evidence="10">
    <location>
        <position position="61"/>
    </location>
    <ligand>
        <name>[4Fe-4S] cluster</name>
        <dbReference type="ChEBI" id="CHEBI:49883"/>
        <label>1</label>
    </ligand>
</feature>
<evidence type="ECO:0000256" key="5">
    <source>
        <dbReference type="ARBA" id="ARBA00022691"/>
    </source>
</evidence>
<feature type="binding site" evidence="10">
    <location>
        <position position="67"/>
    </location>
    <ligand>
        <name>[4Fe-4S] cluster</name>
        <dbReference type="ChEBI" id="CHEBI:49883"/>
        <label>1</label>
    </ligand>
</feature>
<dbReference type="SFLD" id="SFLDF00271">
    <property type="entry name" value="lipoyl_synthase"/>
    <property type="match status" value="1"/>
</dbReference>
<dbReference type="InterPro" id="IPR003698">
    <property type="entry name" value="Lipoyl_synth"/>
</dbReference>
<evidence type="ECO:0000313" key="13">
    <source>
        <dbReference type="EMBL" id="CAI8019675.1"/>
    </source>
</evidence>
<evidence type="ECO:0000256" key="11">
    <source>
        <dbReference type="SAM" id="MobiDB-lite"/>
    </source>
</evidence>
<dbReference type="GO" id="GO:0009249">
    <property type="term" value="P:protein lipoylation"/>
    <property type="evidence" value="ECO:0007669"/>
    <property type="project" value="UniProtKB-UniRule"/>
</dbReference>
<evidence type="ECO:0000256" key="2">
    <source>
        <dbReference type="ARBA" id="ARBA00022485"/>
    </source>
</evidence>
<dbReference type="GO" id="GO:0016992">
    <property type="term" value="F:lipoate synthase activity"/>
    <property type="evidence" value="ECO:0007669"/>
    <property type="project" value="UniProtKB-UniRule"/>
</dbReference>
<dbReference type="EMBL" id="CASHTH010001770">
    <property type="protein sequence ID" value="CAI8019675.1"/>
    <property type="molecule type" value="Genomic_DNA"/>
</dbReference>
<name>A0AA35WMA3_GEOBA</name>
<accession>A0AA35WMA3</accession>
<organism evidence="13 14">
    <name type="scientific">Geodia barretti</name>
    <name type="common">Barrett's horny sponge</name>
    <dbReference type="NCBI Taxonomy" id="519541"/>
    <lineage>
        <taxon>Eukaryota</taxon>
        <taxon>Metazoa</taxon>
        <taxon>Porifera</taxon>
        <taxon>Demospongiae</taxon>
        <taxon>Heteroscleromorpha</taxon>
        <taxon>Tetractinellida</taxon>
        <taxon>Astrophorina</taxon>
        <taxon>Geodiidae</taxon>
        <taxon>Geodia</taxon>
    </lineage>
</organism>
<dbReference type="InterPro" id="IPR058240">
    <property type="entry name" value="rSAM_sf"/>
</dbReference>
<keyword evidence="7 10" id="KW-0408">Iron</keyword>
<evidence type="ECO:0000256" key="8">
    <source>
        <dbReference type="ARBA" id="ARBA00023014"/>
    </source>
</evidence>
<dbReference type="GO" id="GO:0005739">
    <property type="term" value="C:mitochondrion"/>
    <property type="evidence" value="ECO:0007669"/>
    <property type="project" value="UniProtKB-SubCell"/>
</dbReference>
<feature type="binding site" evidence="10">
    <location>
        <position position="86"/>
    </location>
    <ligand>
        <name>[4Fe-4S] cluster</name>
        <dbReference type="ChEBI" id="CHEBI:49883"/>
        <label>2</label>
        <note>4Fe-4S-S-AdoMet</note>
    </ligand>
</feature>
<dbReference type="GO" id="GO:0051539">
    <property type="term" value="F:4 iron, 4 sulfur cluster binding"/>
    <property type="evidence" value="ECO:0007669"/>
    <property type="project" value="UniProtKB-UniRule"/>
</dbReference>
<sequence length="312" mass="34749">MTDLADRQLPPNPADAGEPAALRPRLPDWLKVRMPGGPRYIELKQLMRDSQLHTVCEEAHCPNIGECWERSAATFMILGDICTRACAYCAVTTGRPGALDLGEPFRLAATVKRMGLKYCVVTSVNRDDLDDGGAAIFAACIKQVRAAVPDCRLEVLIPDFEGDELALRKVVNAKPHVLNHNIESVERVFRRVRPRGDYRQSLDLLQKVKTIDPNMVTKSGIIVGMGETTDELHQTMADLRSVDCDLLTIGQYLRPSIKHTRIDRFYTPDEFDALRQIGEQLGFKHVASGPLVRSSYHADEQHEAAAVAHQRA</sequence>
<keyword evidence="3" id="KW-0963">Cytoplasm</keyword>
<dbReference type="SMART" id="SM00729">
    <property type="entry name" value="Elp3"/>
    <property type="match status" value="1"/>
</dbReference>
<dbReference type="PROSITE" id="PS51918">
    <property type="entry name" value="RADICAL_SAM"/>
    <property type="match status" value="1"/>
</dbReference>
<feature type="binding site" evidence="10">
    <location>
        <position position="295"/>
    </location>
    <ligand>
        <name>[4Fe-4S] cluster</name>
        <dbReference type="ChEBI" id="CHEBI:49883"/>
        <label>1</label>
    </ligand>
</feature>
<dbReference type="SFLD" id="SFLDG01058">
    <property type="entry name" value="lipoyl_synthase_like"/>
    <property type="match status" value="1"/>
</dbReference>
<comment type="catalytic activity">
    <reaction evidence="9 10">
        <text>[[Fe-S] cluster scaffold protein carrying a second [4Fe-4S](2+) cluster] + N(6)-octanoyl-L-lysyl-[protein] + 2 oxidized [2Fe-2S]-[ferredoxin] + 2 S-adenosyl-L-methionine + 4 H(+) = [[Fe-S] cluster scaffold protein] + N(6)-[(R)-dihydrolipoyl]-L-lysyl-[protein] + 4 Fe(3+) + 2 hydrogen sulfide + 2 5'-deoxyadenosine + 2 L-methionine + 2 reduced [2Fe-2S]-[ferredoxin]</text>
        <dbReference type="Rhea" id="RHEA:16585"/>
        <dbReference type="Rhea" id="RHEA-COMP:9928"/>
        <dbReference type="Rhea" id="RHEA-COMP:10000"/>
        <dbReference type="Rhea" id="RHEA-COMP:10001"/>
        <dbReference type="Rhea" id="RHEA-COMP:10475"/>
        <dbReference type="Rhea" id="RHEA-COMP:14568"/>
        <dbReference type="Rhea" id="RHEA-COMP:14569"/>
        <dbReference type="ChEBI" id="CHEBI:15378"/>
        <dbReference type="ChEBI" id="CHEBI:17319"/>
        <dbReference type="ChEBI" id="CHEBI:29034"/>
        <dbReference type="ChEBI" id="CHEBI:29919"/>
        <dbReference type="ChEBI" id="CHEBI:33722"/>
        <dbReference type="ChEBI" id="CHEBI:33737"/>
        <dbReference type="ChEBI" id="CHEBI:33738"/>
        <dbReference type="ChEBI" id="CHEBI:57844"/>
        <dbReference type="ChEBI" id="CHEBI:59789"/>
        <dbReference type="ChEBI" id="CHEBI:78809"/>
        <dbReference type="ChEBI" id="CHEBI:83100"/>
        <dbReference type="EC" id="2.8.1.8"/>
    </reaction>
</comment>